<dbReference type="InterPro" id="IPR011010">
    <property type="entry name" value="DNA_brk_join_enz"/>
</dbReference>
<dbReference type="InterPro" id="IPR013762">
    <property type="entry name" value="Integrase-like_cat_sf"/>
</dbReference>
<proteinExistence type="predicted"/>
<organism evidence="4 5">
    <name type="scientific">Kushneria pakistanensis</name>
    <dbReference type="NCBI Taxonomy" id="1508770"/>
    <lineage>
        <taxon>Bacteria</taxon>
        <taxon>Pseudomonadati</taxon>
        <taxon>Pseudomonadota</taxon>
        <taxon>Gammaproteobacteria</taxon>
        <taxon>Oceanospirillales</taxon>
        <taxon>Halomonadaceae</taxon>
        <taxon>Kushneria</taxon>
    </lineage>
</organism>
<feature type="compositionally biased region" description="Low complexity" evidence="2">
    <location>
        <begin position="96"/>
        <end position="107"/>
    </location>
</feature>
<keyword evidence="1" id="KW-0233">DNA recombination</keyword>
<dbReference type="Pfam" id="PF12835">
    <property type="entry name" value="Integrase_1"/>
    <property type="match status" value="1"/>
</dbReference>
<dbReference type="EMBL" id="BMZM01000007">
    <property type="protein sequence ID" value="GHC34861.1"/>
    <property type="molecule type" value="Genomic_DNA"/>
</dbReference>
<feature type="region of interest" description="Disordered" evidence="2">
    <location>
        <begin position="96"/>
        <end position="118"/>
    </location>
</feature>
<reference evidence="5" key="1">
    <citation type="journal article" date="2019" name="Int. J. Syst. Evol. Microbiol.">
        <title>The Global Catalogue of Microorganisms (GCM) 10K type strain sequencing project: providing services to taxonomists for standard genome sequencing and annotation.</title>
        <authorList>
            <consortium name="The Broad Institute Genomics Platform"/>
            <consortium name="The Broad Institute Genome Sequencing Center for Infectious Disease"/>
            <person name="Wu L."/>
            <person name="Ma J."/>
        </authorList>
    </citation>
    <scope>NUCLEOTIDE SEQUENCE [LARGE SCALE GENOMIC DNA]</scope>
    <source>
        <strain evidence="5">KCTC 42082</strain>
    </source>
</reference>
<keyword evidence="5" id="KW-1185">Reference proteome</keyword>
<name>A0ABQ3FR75_9GAMM</name>
<sequence>MKLRPEIADQGDRLALQGSWTKGGRARDIPIRTDAQRAALEQAHRVAGQGSLIPPEKSYAQHLKSYEYHLGKVGLSRMHGLRHAYAQMRYQELTGRASPAAGGASARDLTPEQRTEDREARLTISRELGHEREQVTAVYLGR</sequence>
<evidence type="ECO:0000313" key="5">
    <source>
        <dbReference type="Proteomes" id="UP000604243"/>
    </source>
</evidence>
<dbReference type="Gene3D" id="1.10.443.10">
    <property type="entry name" value="Intergrase catalytic core"/>
    <property type="match status" value="1"/>
</dbReference>
<evidence type="ECO:0000259" key="3">
    <source>
        <dbReference type="Pfam" id="PF12835"/>
    </source>
</evidence>
<dbReference type="InterPro" id="IPR024456">
    <property type="entry name" value="Integrase_catalytic_putative"/>
</dbReference>
<evidence type="ECO:0000256" key="1">
    <source>
        <dbReference type="ARBA" id="ARBA00023172"/>
    </source>
</evidence>
<accession>A0ABQ3FR75</accession>
<dbReference type="Proteomes" id="UP000604243">
    <property type="component" value="Unassembled WGS sequence"/>
</dbReference>
<comment type="caution">
    <text evidence="4">The sequence shown here is derived from an EMBL/GenBank/DDBJ whole genome shotgun (WGS) entry which is preliminary data.</text>
</comment>
<feature type="compositionally biased region" description="Basic and acidic residues" evidence="2">
    <location>
        <begin position="109"/>
        <end position="118"/>
    </location>
</feature>
<protein>
    <recommendedName>
        <fullName evidence="3">Integrase catalytic domain-containing protein</fullName>
    </recommendedName>
</protein>
<evidence type="ECO:0000313" key="4">
    <source>
        <dbReference type="EMBL" id="GHC34861.1"/>
    </source>
</evidence>
<evidence type="ECO:0000256" key="2">
    <source>
        <dbReference type="SAM" id="MobiDB-lite"/>
    </source>
</evidence>
<feature type="domain" description="Integrase catalytic" evidence="3">
    <location>
        <begin position="21"/>
        <end position="87"/>
    </location>
</feature>
<gene>
    <name evidence="4" type="ORF">GCM10010082_31950</name>
</gene>
<dbReference type="SUPFAM" id="SSF56349">
    <property type="entry name" value="DNA breaking-rejoining enzymes"/>
    <property type="match status" value="1"/>
</dbReference>